<dbReference type="InterPro" id="IPR038883">
    <property type="entry name" value="AN11006-like"/>
</dbReference>
<feature type="domain" description="DUF7730" evidence="2">
    <location>
        <begin position="23"/>
        <end position="152"/>
    </location>
</feature>
<dbReference type="PANTHER" id="PTHR42085">
    <property type="entry name" value="F-BOX DOMAIN-CONTAINING PROTEIN"/>
    <property type="match status" value="1"/>
</dbReference>
<protein>
    <recommendedName>
        <fullName evidence="2">DUF7730 domain-containing protein</fullName>
    </recommendedName>
</protein>
<name>A0ABR3RIC8_9PLEO</name>
<dbReference type="InterPro" id="IPR056632">
    <property type="entry name" value="DUF7730"/>
</dbReference>
<comment type="caution">
    <text evidence="3">The sequence shown here is derived from an EMBL/GenBank/DDBJ whole genome shotgun (WGS) entry which is preliminary data.</text>
</comment>
<gene>
    <name evidence="3" type="ORF">SLS59_003988</name>
</gene>
<dbReference type="PANTHER" id="PTHR42085:SF7">
    <property type="entry name" value="F-BOX DOMAIN-CONTAINING PROTEIN"/>
    <property type="match status" value="1"/>
</dbReference>
<dbReference type="EMBL" id="JAKIXB020000011">
    <property type="protein sequence ID" value="KAL1604195.1"/>
    <property type="molecule type" value="Genomic_DNA"/>
</dbReference>
<feature type="compositionally biased region" description="Pro residues" evidence="1">
    <location>
        <begin position="87"/>
        <end position="97"/>
    </location>
</feature>
<evidence type="ECO:0000313" key="4">
    <source>
        <dbReference type="Proteomes" id="UP001521222"/>
    </source>
</evidence>
<accession>A0ABR3RIC8</accession>
<evidence type="ECO:0000313" key="3">
    <source>
        <dbReference type="EMBL" id="KAL1604195.1"/>
    </source>
</evidence>
<reference evidence="3 4" key="1">
    <citation type="submission" date="2024-02" db="EMBL/GenBank/DDBJ databases">
        <title>De novo assembly and annotation of 12 fungi associated with fruit tree decline syndrome in Ontario, Canada.</title>
        <authorList>
            <person name="Sulman M."/>
            <person name="Ellouze W."/>
            <person name="Ilyukhin E."/>
        </authorList>
    </citation>
    <scope>NUCLEOTIDE SEQUENCE [LARGE SCALE GENOMIC DNA]</scope>
    <source>
        <strain evidence="3 4">M97-236</strain>
    </source>
</reference>
<dbReference type="Proteomes" id="UP001521222">
    <property type="component" value="Unassembled WGS sequence"/>
</dbReference>
<evidence type="ECO:0000256" key="1">
    <source>
        <dbReference type="SAM" id="MobiDB-lite"/>
    </source>
</evidence>
<feature type="region of interest" description="Disordered" evidence="1">
    <location>
        <begin position="1"/>
        <end position="20"/>
    </location>
</feature>
<sequence length="258" mass="29053">MTESQPSLPTDEAPSGPKDIFPFMQLPAELRIHIYHMALHRDAPLYLHASIRASEKDEDAANAVDDNSCPLASPTDLSTRARRQRVPTPPPDITPPLDPVVPTILRLNKEIYKEARSVLYSANTFTLSLLSGIHTLSTLHQRSRSLIKHVILTIPSHHDILDGFADLVRLGLRYCWGLKTFKIILQASLPDDGRMSHATSVYANAFHILRWLPRGCKVVLEGNVSEVVRDVVREEGRLQSVLDDEGYAKRQHQMPERH</sequence>
<feature type="region of interest" description="Disordered" evidence="1">
    <location>
        <begin position="58"/>
        <end position="97"/>
    </location>
</feature>
<proteinExistence type="predicted"/>
<dbReference type="Pfam" id="PF24864">
    <property type="entry name" value="DUF7730"/>
    <property type="match status" value="1"/>
</dbReference>
<keyword evidence="4" id="KW-1185">Reference proteome</keyword>
<organism evidence="3 4">
    <name type="scientific">Nothophoma quercina</name>
    <dbReference type="NCBI Taxonomy" id="749835"/>
    <lineage>
        <taxon>Eukaryota</taxon>
        <taxon>Fungi</taxon>
        <taxon>Dikarya</taxon>
        <taxon>Ascomycota</taxon>
        <taxon>Pezizomycotina</taxon>
        <taxon>Dothideomycetes</taxon>
        <taxon>Pleosporomycetidae</taxon>
        <taxon>Pleosporales</taxon>
        <taxon>Pleosporineae</taxon>
        <taxon>Didymellaceae</taxon>
        <taxon>Nothophoma</taxon>
    </lineage>
</organism>
<evidence type="ECO:0000259" key="2">
    <source>
        <dbReference type="Pfam" id="PF24864"/>
    </source>
</evidence>